<evidence type="ECO:0000313" key="2">
    <source>
        <dbReference type="Proteomes" id="UP001227268"/>
    </source>
</evidence>
<dbReference type="Proteomes" id="UP001227268">
    <property type="component" value="Unassembled WGS sequence"/>
</dbReference>
<accession>A0ACC2W071</accession>
<reference evidence="1" key="1">
    <citation type="submission" date="2023-04" db="EMBL/GenBank/DDBJ databases">
        <title>Draft Genome sequencing of Naganishia species isolated from polar environments using Oxford Nanopore Technology.</title>
        <authorList>
            <person name="Leo P."/>
            <person name="Venkateswaran K."/>
        </authorList>
    </citation>
    <scope>NUCLEOTIDE SEQUENCE</scope>
    <source>
        <strain evidence="1">MNA-CCFEE 5423</strain>
    </source>
</reference>
<sequence>MDSAELSAANSVPACLGSESVCVWPERDKRRRVERAERQPGSNTQGGPGEYSPRPSQGDRRRSSTKLVKHEDLRDDLREIDGHHEYDAEDYDSASSEEEIDVPLSASIHHVSLPYTHPPPIGNGNGNGSYPSLTKPLSMDYLAPGIGVINGNGHYNNHLNDSGASNHATDGRRMSFNAQGNSSMGMSGNPLQRQQTQQRSALNGYPYQQQHPSQPTAHVQQQAYHDQNANSSYTNGTQSSHSACFGHQDNQDAFQKPQLPHQQSHHVESSVRFIPGFLSAIHGDTPTPSPPNGFSQSNIGHRQSIAVQQAMHQQHNQNVSASVGSDMAVNAANHAPLGARTMSSDDHAKLQLMLPPSNVGQQSDQNGMVSSGYNISLAHVAASAAARNNSNGTGGNAIGDGQSARAGSTWTETDPLQGMQDHQQSSQFSQLPTRAGMVFNHDSSAGRDYVGINVRSSLDAGTSKIEAGLAMLIGDDVSREVGPGVGSATSAETTSSVRALKMDLGEEGHDAANELLSLNQSRIQVIPSHAHHEHHDPSGSGVAGPLGVVQKTSPGSDGDAGVENIRLSYEYLRPYGPTAISPGLGRIRLSIRGTPKHLQSANPNVNPNQLLHPNAMPSPPQHVPGAMSSSPGTGGQGVNLLRQSIHTASGLTPPSNQNSNGQQNGISPSNHLPPAPRPVVDSSSKFPRSDIRGALFDTFFDHFSSMFPFLNRQVVDRQIREGGADAGTVLLANVMCALSARFCPLPEIVALNSLPFCRGVPFADNAKQLLVPLLGMPSSSVVAALLLLSYYELGMNSEAGVWNYCGLAMRVAIDLGLHRKIAGRFSSKSNRMLFWCIFLLDRVLAVGTGRPVTFLDNHIEIGEPDTDIQEQSFRNVDSDKQSLAFAYNIKLTKLYGHIASTVNTSPFWLGCLSTGSAAPSRAASPAGDDAHAKTPHRVGAYKSSSSNAVISDDPAHRAELKDLAATEEAIVAIYENMPSSLTWSQENLMIHIARGNGDMFLHLHLWYHCIIAILYREPFIQARAAYAGLNLTEAMEIQKSAARHIQDITHLRRSENKALARARSMLTATATANFTACAKVLRQQAEVWLGVGWIAAALAKRGARLSLSEIIKTGTTDTILSEAEMRIITSCDTSDDDTIASSALDLRATLWNTLSDGLPDFSDPIINPALWGAEGLFDEGMNEMFFAGYDTAVPTPSAWQSLGL</sequence>
<evidence type="ECO:0000313" key="1">
    <source>
        <dbReference type="EMBL" id="KAJ9104639.1"/>
    </source>
</evidence>
<name>A0ACC2W071_9TREE</name>
<proteinExistence type="predicted"/>
<protein>
    <submittedName>
        <fullName evidence="1">Uncharacterized protein</fullName>
    </submittedName>
</protein>
<keyword evidence="2" id="KW-1185">Reference proteome</keyword>
<dbReference type="EMBL" id="JASBWT010000005">
    <property type="protein sequence ID" value="KAJ9104639.1"/>
    <property type="molecule type" value="Genomic_DNA"/>
</dbReference>
<gene>
    <name evidence="1" type="ORF">QFC21_002137</name>
</gene>
<organism evidence="1 2">
    <name type="scientific">Naganishia friedmannii</name>
    <dbReference type="NCBI Taxonomy" id="89922"/>
    <lineage>
        <taxon>Eukaryota</taxon>
        <taxon>Fungi</taxon>
        <taxon>Dikarya</taxon>
        <taxon>Basidiomycota</taxon>
        <taxon>Agaricomycotina</taxon>
        <taxon>Tremellomycetes</taxon>
        <taxon>Filobasidiales</taxon>
        <taxon>Filobasidiaceae</taxon>
        <taxon>Naganishia</taxon>
    </lineage>
</organism>
<comment type="caution">
    <text evidence="1">The sequence shown here is derived from an EMBL/GenBank/DDBJ whole genome shotgun (WGS) entry which is preliminary data.</text>
</comment>